<comment type="caution">
    <text evidence="2">The sequence shown here is derived from an EMBL/GenBank/DDBJ whole genome shotgun (WGS) entry which is preliminary data.</text>
</comment>
<feature type="region of interest" description="Disordered" evidence="1">
    <location>
        <begin position="23"/>
        <end position="48"/>
    </location>
</feature>
<dbReference type="Proteomes" id="UP000003009">
    <property type="component" value="Unassembled WGS sequence"/>
</dbReference>
<keyword evidence="3" id="KW-1185">Reference proteome</keyword>
<name>C4GLF2_9NEIS</name>
<evidence type="ECO:0000313" key="2">
    <source>
        <dbReference type="EMBL" id="EEP67188.1"/>
    </source>
</evidence>
<dbReference type="HOGENOM" id="CLU_3153835_0_0_4"/>
<dbReference type="AlphaFoldDB" id="C4GLF2"/>
<evidence type="ECO:0000313" key="3">
    <source>
        <dbReference type="Proteomes" id="UP000003009"/>
    </source>
</evidence>
<dbReference type="EMBL" id="ACJW02000004">
    <property type="protein sequence ID" value="EEP67188.1"/>
    <property type="molecule type" value="Genomic_DNA"/>
</dbReference>
<dbReference type="STRING" id="629741.GCWU000324_02523"/>
<reference evidence="2" key="1">
    <citation type="submission" date="2009-04" db="EMBL/GenBank/DDBJ databases">
        <authorList>
            <person name="Weinstock G."/>
            <person name="Sodergren E."/>
            <person name="Clifton S."/>
            <person name="Fulton L."/>
            <person name="Fulton B."/>
            <person name="Courtney L."/>
            <person name="Fronick C."/>
            <person name="Harrison M."/>
            <person name="Strong C."/>
            <person name="Farmer C."/>
            <person name="Delahaunty K."/>
            <person name="Markovic C."/>
            <person name="Hall O."/>
            <person name="Minx P."/>
            <person name="Tomlinson C."/>
            <person name="Mitreva M."/>
            <person name="Nelson J."/>
            <person name="Hou S."/>
            <person name="Wollam A."/>
            <person name="Pepin K.H."/>
            <person name="Johnson M."/>
            <person name="Bhonagiri V."/>
            <person name="Nash W.E."/>
            <person name="Warren W."/>
            <person name="Chinwalla A."/>
            <person name="Mardis E.R."/>
            <person name="Wilson R.K."/>
        </authorList>
    </citation>
    <scope>NUCLEOTIDE SEQUENCE [LARGE SCALE GENOMIC DNA]</scope>
    <source>
        <strain evidence="2">ATCC 51147</strain>
    </source>
</reference>
<proteinExistence type="predicted"/>
<sequence>MKNPNRQPEKISSLKTLCTNFHAKSSQNSKNAVKIRKLKSRETTLYNT</sequence>
<evidence type="ECO:0000256" key="1">
    <source>
        <dbReference type="SAM" id="MobiDB-lite"/>
    </source>
</evidence>
<accession>C4GLF2</accession>
<organism evidence="2 3">
    <name type="scientific">Kingella oralis ATCC 51147</name>
    <dbReference type="NCBI Taxonomy" id="629741"/>
    <lineage>
        <taxon>Bacteria</taxon>
        <taxon>Pseudomonadati</taxon>
        <taxon>Pseudomonadota</taxon>
        <taxon>Betaproteobacteria</taxon>
        <taxon>Neisseriales</taxon>
        <taxon>Neisseriaceae</taxon>
        <taxon>Kingella</taxon>
    </lineage>
</organism>
<gene>
    <name evidence="2" type="ORF">GCWU000324_02523</name>
</gene>
<protein>
    <submittedName>
        <fullName evidence="2">Uncharacterized protein</fullName>
    </submittedName>
</protein>